<accession>A0A5C0VGJ8</accession>
<feature type="chain" id="PRO_5022717694" evidence="1">
    <location>
        <begin position="27"/>
        <end position="409"/>
    </location>
</feature>
<protein>
    <submittedName>
        <fullName evidence="2">Porin</fullName>
    </submittedName>
</protein>
<dbReference type="SUPFAM" id="SSF56935">
    <property type="entry name" value="Porins"/>
    <property type="match status" value="1"/>
</dbReference>
<dbReference type="Gene3D" id="2.40.160.10">
    <property type="entry name" value="Porin"/>
    <property type="match status" value="1"/>
</dbReference>
<dbReference type="Pfam" id="PF07396">
    <property type="entry name" value="Porin_O_P"/>
    <property type="match status" value="1"/>
</dbReference>
<dbReference type="InterPro" id="IPR010870">
    <property type="entry name" value="Porin_O/P"/>
</dbReference>
<dbReference type="InterPro" id="IPR023614">
    <property type="entry name" value="Porin_dom_sf"/>
</dbReference>
<evidence type="ECO:0000256" key="1">
    <source>
        <dbReference type="SAM" id="SignalP"/>
    </source>
</evidence>
<feature type="signal peptide" evidence="1">
    <location>
        <begin position="1"/>
        <end position="26"/>
    </location>
</feature>
<dbReference type="Proteomes" id="UP000323653">
    <property type="component" value="Chromosome"/>
</dbReference>
<dbReference type="KEGG" id="pej:FYC62_09145"/>
<keyword evidence="1" id="KW-0732">Signal</keyword>
<proteinExistence type="predicted"/>
<dbReference type="AlphaFoldDB" id="A0A5C0VGJ8"/>
<evidence type="ECO:0000313" key="3">
    <source>
        <dbReference type="Proteomes" id="UP000323653"/>
    </source>
</evidence>
<gene>
    <name evidence="2" type="ORF">FYC62_09145</name>
</gene>
<reference evidence="2 3" key="1">
    <citation type="submission" date="2019-08" db="EMBL/GenBank/DDBJ databases">
        <title>Pedobacter sp. nov., isolated from Han river, South Korea.</title>
        <authorList>
            <person name="Lee D.-H."/>
            <person name="Kim Y.-S."/>
            <person name="Hwang E.-M."/>
            <person name="Le Tran T.C."/>
            <person name="Cha C.-J."/>
        </authorList>
    </citation>
    <scope>NUCLEOTIDE SEQUENCE [LARGE SCALE GENOMIC DNA]</scope>
    <source>
        <strain evidence="2 3">CJ43</strain>
    </source>
</reference>
<keyword evidence="3" id="KW-1185">Reference proteome</keyword>
<sequence>MYLKPVNVLSSFLLFAILTFTHLSQAQTKDTLVLKPKASIEKWYDKLAIRGYAQLRYNGLIESNPNLKCEQCDRSWGDGGDFFIRRIRLIFFGQISEKVYLYIQPDFASATGNSLNFGQIRDAYVDVGLDKDNEFRFRFGQSKIPYGFENMQSSQNRLTLDRNDAINSAAANERDLGLFFYWAPKEIRQRFSTLVKQGLKGSGDYGVFGFGAYNGQTANRPDLNNKQHLIARLSYPFLFGKQFIEPGIQAYTGKYVMAADQLSSGVKTNASKNYLDQRIAATLVVYPQPFGVQAEYNIGKGPEFNKQTDSIEVKSLNGGYVMFNYMAKINNQLLYPFVKAQYYDGGKKHERDARSYLVKELEIGAEWEPNKFLELVVNYTFSSRRFEDFALQDNLQRGSLLRIQAQVNF</sequence>
<dbReference type="RefSeq" id="WP_149074713.1">
    <property type="nucleotide sequence ID" value="NZ_CP043329.1"/>
</dbReference>
<organism evidence="2 3">
    <name type="scientific">Pedobacter aquae</name>
    <dbReference type="NCBI Taxonomy" id="2605747"/>
    <lineage>
        <taxon>Bacteria</taxon>
        <taxon>Pseudomonadati</taxon>
        <taxon>Bacteroidota</taxon>
        <taxon>Sphingobacteriia</taxon>
        <taxon>Sphingobacteriales</taxon>
        <taxon>Sphingobacteriaceae</taxon>
        <taxon>Pedobacter</taxon>
    </lineage>
</organism>
<name>A0A5C0VGJ8_9SPHI</name>
<dbReference type="EMBL" id="CP043329">
    <property type="protein sequence ID" value="QEK51795.1"/>
    <property type="molecule type" value="Genomic_DNA"/>
</dbReference>
<evidence type="ECO:0000313" key="2">
    <source>
        <dbReference type="EMBL" id="QEK51795.1"/>
    </source>
</evidence>